<dbReference type="InterPro" id="IPR010915">
    <property type="entry name" value="PHB_depoly_PhaZ"/>
</dbReference>
<evidence type="ECO:0000313" key="3">
    <source>
        <dbReference type="Proteomes" id="UP000315914"/>
    </source>
</evidence>
<name>A0A560JSR5_9BRAD</name>
<feature type="domain" description="PHB de-polymerase C-terminal" evidence="1">
    <location>
        <begin position="232"/>
        <end position="433"/>
    </location>
</feature>
<dbReference type="AlphaFoldDB" id="A0A560JSR5"/>
<dbReference type="STRING" id="1399419.A5906_23575"/>
<dbReference type="InterPro" id="IPR051321">
    <property type="entry name" value="PHA/PHB_synthase"/>
</dbReference>
<accession>A0A560JSR5</accession>
<dbReference type="SUPFAM" id="SSF53474">
    <property type="entry name" value="alpha/beta-Hydrolases"/>
    <property type="match status" value="1"/>
</dbReference>
<organism evidence="2 3">
    <name type="scientific">Bradyrhizobium sacchari</name>
    <dbReference type="NCBI Taxonomy" id="1399419"/>
    <lineage>
        <taxon>Bacteria</taxon>
        <taxon>Pseudomonadati</taxon>
        <taxon>Pseudomonadota</taxon>
        <taxon>Alphaproteobacteria</taxon>
        <taxon>Hyphomicrobiales</taxon>
        <taxon>Nitrobacteraceae</taxon>
        <taxon>Bradyrhizobium</taxon>
    </lineage>
</organism>
<dbReference type="Proteomes" id="UP000315914">
    <property type="component" value="Unassembled WGS sequence"/>
</dbReference>
<dbReference type="Pfam" id="PF06850">
    <property type="entry name" value="PHB_depo_C"/>
    <property type="match status" value="1"/>
</dbReference>
<proteinExistence type="predicted"/>
<evidence type="ECO:0000313" key="2">
    <source>
        <dbReference type="EMBL" id="TWB74165.1"/>
    </source>
</evidence>
<reference evidence="2 3" key="1">
    <citation type="submission" date="2019-06" db="EMBL/GenBank/DDBJ databases">
        <title>Genomic Encyclopedia of Type Strains, Phase IV (KMG-V): Genome sequencing to study the core and pangenomes of soil and plant-associated prokaryotes.</title>
        <authorList>
            <person name="Whitman W."/>
        </authorList>
    </citation>
    <scope>NUCLEOTIDE SEQUENCE [LARGE SCALE GENOMIC DNA]</scope>
    <source>
        <strain evidence="2 3">BR 10556</strain>
    </source>
</reference>
<dbReference type="EMBL" id="VITW01000005">
    <property type="protein sequence ID" value="TWB74165.1"/>
    <property type="molecule type" value="Genomic_DNA"/>
</dbReference>
<comment type="caution">
    <text evidence="2">The sequence shown here is derived from an EMBL/GenBank/DDBJ whole genome shotgun (WGS) entry which is preliminary data.</text>
</comment>
<sequence>MCQFCGRPCSRLASILHDGREQGGRFSMMSMYYQAFQNHMDLTAPWRAGASSALKFLNLVPQGMSDQVVGRLSAALELISRSTLTYDRPAYSIDSVMVGNREVGVREEIAYATPFGSLLHFRKDDGPEQPRMLLVAPMSGHFATLLRGTVKTLLQDHDVYITDWHNPRDIPRSEGRFGLDDYTEHLIDFLGQLGPRPHMVAICQPSVSALAAAAIMCEDNHPSRPATLTLMAGPIDTRIQPTKVNDFAKSKPITWFERNLINYVPMQCRGALRKVYPGFVQLTAFVSMNLERHIKQHLDLANHIAKGEKEKAATIKTFYDEYFAVMDLPAEFYIETVRDVFQEHLLPQGKLMHRGRPVNTRAVSRMGLMTVEGEKDDICSIGQTLAAQDLCTGVRAFRRVHHMQAGVGHYGVFSGKRWNNEIYPLLRDFVHVNS</sequence>
<keyword evidence="3" id="KW-1185">Reference proteome</keyword>
<gene>
    <name evidence="2" type="ORF">FBZ95_105416</name>
</gene>
<dbReference type="NCBIfam" id="TIGR01849">
    <property type="entry name" value="PHB_depoly_PhaZ"/>
    <property type="match status" value="1"/>
</dbReference>
<dbReference type="PANTHER" id="PTHR36837">
    <property type="entry name" value="POLY(3-HYDROXYALKANOATE) POLYMERASE SUBUNIT PHAC"/>
    <property type="match status" value="1"/>
</dbReference>
<dbReference type="Gene3D" id="3.40.50.1820">
    <property type="entry name" value="alpha/beta hydrolase"/>
    <property type="match status" value="1"/>
</dbReference>
<dbReference type="InterPro" id="IPR029058">
    <property type="entry name" value="AB_hydrolase_fold"/>
</dbReference>
<dbReference type="InterPro" id="IPR009656">
    <property type="entry name" value="PHB_depo_C"/>
</dbReference>
<evidence type="ECO:0000259" key="1">
    <source>
        <dbReference type="Pfam" id="PF06850"/>
    </source>
</evidence>
<dbReference type="PIRSF" id="PIRSF020818">
    <property type="entry name" value="PHB_depoly_PhaZ"/>
    <property type="match status" value="1"/>
</dbReference>
<dbReference type="PANTHER" id="PTHR36837:SF4">
    <property type="entry name" value="BLR0908 PROTEIN"/>
    <property type="match status" value="1"/>
</dbReference>
<protein>
    <submittedName>
        <fullName evidence="2">Polyhydroxyalkanoate depolymerase</fullName>
    </submittedName>
</protein>